<dbReference type="EMBL" id="JAMKPW020000004">
    <property type="protein sequence ID" value="KAK8219171.1"/>
    <property type="molecule type" value="Genomic_DNA"/>
</dbReference>
<evidence type="ECO:0000313" key="2">
    <source>
        <dbReference type="Proteomes" id="UP001320706"/>
    </source>
</evidence>
<reference evidence="1" key="1">
    <citation type="submission" date="2024-02" db="EMBL/GenBank/DDBJ databases">
        <title>Metagenome Assembled Genome of Zalaria obscura JY119.</title>
        <authorList>
            <person name="Vighnesh L."/>
            <person name="Jagadeeshwari U."/>
            <person name="Venkata Ramana C."/>
            <person name="Sasikala C."/>
        </authorList>
    </citation>
    <scope>NUCLEOTIDE SEQUENCE</scope>
    <source>
        <strain evidence="1">JY119</strain>
    </source>
</reference>
<proteinExistence type="predicted"/>
<accession>A0ACC3SLP3</accession>
<organism evidence="1 2">
    <name type="scientific">Zalaria obscura</name>
    <dbReference type="NCBI Taxonomy" id="2024903"/>
    <lineage>
        <taxon>Eukaryota</taxon>
        <taxon>Fungi</taxon>
        <taxon>Dikarya</taxon>
        <taxon>Ascomycota</taxon>
        <taxon>Pezizomycotina</taxon>
        <taxon>Dothideomycetes</taxon>
        <taxon>Dothideomycetidae</taxon>
        <taxon>Dothideales</taxon>
        <taxon>Zalariaceae</taxon>
        <taxon>Zalaria</taxon>
    </lineage>
</organism>
<protein>
    <submittedName>
        <fullName evidence="1">Uncharacterized protein</fullName>
    </submittedName>
</protein>
<keyword evidence="2" id="KW-1185">Reference proteome</keyword>
<sequence length="255" mass="28130">MSSQTGNEIPFKILPSSETSATPILSQALPVFAGLDDLDLTTSYSSRSKAAIFEDVPFSEGECEQAWIDLVAFQSSLDHDGPLRGFRPSASVSCKAWKAMLLVATENSINLTASIPSVYNQMLIEGAEEYPKELVKAILRRLSVGPQQSSIEIDQARTTQWTGLTLLESLWRDFEAVRKNDFIEKWKDALPEAWREGASLSVLGDACKASADGKTLEYVPEDSRTVAKAATEAKPAAKTTSKRKWHEKFAQARKR</sequence>
<name>A0ACC3SLP3_9PEZI</name>
<evidence type="ECO:0000313" key="1">
    <source>
        <dbReference type="EMBL" id="KAK8219171.1"/>
    </source>
</evidence>
<dbReference type="Proteomes" id="UP001320706">
    <property type="component" value="Unassembled WGS sequence"/>
</dbReference>
<comment type="caution">
    <text evidence="1">The sequence shown here is derived from an EMBL/GenBank/DDBJ whole genome shotgun (WGS) entry which is preliminary data.</text>
</comment>
<gene>
    <name evidence="1" type="ORF">M8818_000902</name>
</gene>